<evidence type="ECO:0000259" key="3">
    <source>
        <dbReference type="Pfam" id="PF16113"/>
    </source>
</evidence>
<dbReference type="AlphaFoldDB" id="A0A397ZUN4"/>
<dbReference type="InterPro" id="IPR032259">
    <property type="entry name" value="HIBYL-CoA-H"/>
</dbReference>
<comment type="function">
    <text evidence="2">Hydrolyzes 3-hydroxyisobutyryl-CoA (HIBYL-CoA), a saline catabolite. Has high activity toward isobutyryl-CoA. Could be an isobutyryl-CoA dehydrogenase that functions in valine catabolism.</text>
</comment>
<dbReference type="EC" id="3.1.2.4" evidence="2"/>
<organism evidence="4 5">
    <name type="scientific">Brassica campestris</name>
    <name type="common">Field mustard</name>
    <dbReference type="NCBI Taxonomy" id="3711"/>
    <lineage>
        <taxon>Eukaryota</taxon>
        <taxon>Viridiplantae</taxon>
        <taxon>Streptophyta</taxon>
        <taxon>Embryophyta</taxon>
        <taxon>Tracheophyta</taxon>
        <taxon>Spermatophyta</taxon>
        <taxon>Magnoliopsida</taxon>
        <taxon>eudicotyledons</taxon>
        <taxon>Gunneridae</taxon>
        <taxon>Pentapetalae</taxon>
        <taxon>rosids</taxon>
        <taxon>malvids</taxon>
        <taxon>Brassicales</taxon>
        <taxon>Brassicaceae</taxon>
        <taxon>Brassiceae</taxon>
        <taxon>Brassica</taxon>
    </lineage>
</organism>
<feature type="domain" description="Enoyl-CoA hydratase/isomerase" evidence="3">
    <location>
        <begin position="17"/>
        <end position="352"/>
    </location>
</feature>
<gene>
    <name evidence="4" type="ORF">BRARA_D01759</name>
</gene>
<dbReference type="InterPro" id="IPR029045">
    <property type="entry name" value="ClpP/crotonase-like_dom_sf"/>
</dbReference>
<keyword evidence="1 2" id="KW-0378">Hydrolase</keyword>
<dbReference type="Pfam" id="PF16113">
    <property type="entry name" value="ECH_2"/>
    <property type="match status" value="1"/>
</dbReference>
<accession>A0A397ZUN4</accession>
<dbReference type="Proteomes" id="UP000264353">
    <property type="component" value="Chromosome A4"/>
</dbReference>
<dbReference type="CDD" id="cd06558">
    <property type="entry name" value="crotonase-like"/>
    <property type="match status" value="1"/>
</dbReference>
<dbReference type="SMR" id="A0A397ZUN4"/>
<dbReference type="SUPFAM" id="SSF52096">
    <property type="entry name" value="ClpP/crotonase"/>
    <property type="match status" value="1"/>
</dbReference>
<dbReference type="NCBIfam" id="NF004127">
    <property type="entry name" value="PRK05617.1"/>
    <property type="match status" value="1"/>
</dbReference>
<evidence type="ECO:0000313" key="4">
    <source>
        <dbReference type="EMBL" id="RID66636.1"/>
    </source>
</evidence>
<dbReference type="PANTHER" id="PTHR43176">
    <property type="entry name" value="3-HYDROXYISOBUTYRYL-COA HYDROLASE-RELATED"/>
    <property type="match status" value="1"/>
</dbReference>
<dbReference type="PANTHER" id="PTHR43176:SF29">
    <property type="entry name" value="3-HYDROXYISOBUTYRYL-COA HYDROLASE"/>
    <property type="match status" value="1"/>
</dbReference>
<dbReference type="InterPro" id="IPR045004">
    <property type="entry name" value="ECH_dom"/>
</dbReference>
<dbReference type="Gene3D" id="3.90.226.10">
    <property type="entry name" value="2-enoyl-CoA Hydratase, Chain A, domain 1"/>
    <property type="match status" value="1"/>
</dbReference>
<dbReference type="EMBL" id="CM010631">
    <property type="protein sequence ID" value="RID66636.1"/>
    <property type="molecule type" value="Genomic_DNA"/>
</dbReference>
<comment type="catalytic activity">
    <reaction evidence="2">
        <text>3-hydroxy-2-methylpropanoyl-CoA + H2O = 3-hydroxy-2-methylpropanoate + CoA + H(+)</text>
        <dbReference type="Rhea" id="RHEA:20888"/>
        <dbReference type="ChEBI" id="CHEBI:11805"/>
        <dbReference type="ChEBI" id="CHEBI:15377"/>
        <dbReference type="ChEBI" id="CHEBI:15378"/>
        <dbReference type="ChEBI" id="CHEBI:57287"/>
        <dbReference type="ChEBI" id="CHEBI:57340"/>
        <dbReference type="EC" id="3.1.2.4"/>
    </reaction>
</comment>
<proteinExistence type="inferred from homology"/>
<evidence type="ECO:0000256" key="1">
    <source>
        <dbReference type="ARBA" id="ARBA00022801"/>
    </source>
</evidence>
<comment type="similarity">
    <text evidence="2">Belongs to the enoyl-CoA hydratase/isomerase family.</text>
</comment>
<name>A0A397ZUN4_BRACM</name>
<evidence type="ECO:0000256" key="2">
    <source>
        <dbReference type="RuleBase" id="RU369070"/>
    </source>
</evidence>
<dbReference type="FunFam" id="3.90.226.10:FF:000027">
    <property type="entry name" value="Probable 3-hydroxyisobutyryl-CoA hydrolase 2"/>
    <property type="match status" value="1"/>
</dbReference>
<dbReference type="GO" id="GO:0006574">
    <property type="term" value="P:L-valine catabolic process"/>
    <property type="evidence" value="ECO:0007669"/>
    <property type="project" value="UniProtKB-UniRule"/>
</dbReference>
<evidence type="ECO:0000313" key="5">
    <source>
        <dbReference type="Proteomes" id="UP000264353"/>
    </source>
</evidence>
<comment type="pathway">
    <text evidence="2">Amino-acid degradation; L-valine degradation.</text>
</comment>
<protein>
    <recommendedName>
        <fullName evidence="2">3-hydroxyisobutyryl-CoA hydrolase</fullName>
        <shortName evidence="2">HIB-CoA hydrolase</shortName>
        <shortName evidence="2">HIBYL-CoA-H</shortName>
        <ecNumber evidence="2">3.1.2.4</ecNumber>
    </recommendedName>
    <alternativeName>
        <fullName evidence="2">3-hydroxyisobutyryl-coenzyme A hydrolase</fullName>
    </alternativeName>
</protein>
<sequence>MAVESHSQILVEEKPSVRILTLNRPKQLNALSLNMVTRLLQLFLAFEVDSTVKLVILKGQGRAFCAGGDVSAVVRDIGLGKWRRSADFMSLEYTLNYVMATYCKAQISILNGIVMGGGAGVCVHGRFRIATENTVFAMPETALGLFPDVGASYFLSRLSGFFGEYVGLTGARLNGAEMLACGLATHFVPSTRLTALQADLCKVGSSDPVTFASTILDAYTQHTHPERQSAFCRLDVINRCFSRRTIEEIMSALEIEATHKPDDWISATIGALKKASPASLKITLRSIREGRVQGVGQCLIREDRMVSHVMKGDISKDFVEGCRAILIDKDRNPKWEPRRLEDMKDIMVEQYFKRVEEEDGWEDLKLPPRKHLPASAIAKL</sequence>
<dbReference type="GO" id="GO:0003860">
    <property type="term" value="F:3-hydroxyisobutyryl-CoA hydrolase activity"/>
    <property type="evidence" value="ECO:0007669"/>
    <property type="project" value="UniProtKB-UniRule"/>
</dbReference>
<reference evidence="4 5" key="1">
    <citation type="submission" date="2018-06" db="EMBL/GenBank/DDBJ databases">
        <title>WGS assembly of Brassica rapa FPsc.</title>
        <authorList>
            <person name="Bowman J."/>
            <person name="Kohchi T."/>
            <person name="Yamato K."/>
            <person name="Jenkins J."/>
            <person name="Shu S."/>
            <person name="Ishizaki K."/>
            <person name="Yamaoka S."/>
            <person name="Nishihama R."/>
            <person name="Nakamura Y."/>
            <person name="Berger F."/>
            <person name="Adam C."/>
            <person name="Aki S."/>
            <person name="Althoff F."/>
            <person name="Araki T."/>
            <person name="Arteaga-Vazquez M."/>
            <person name="Balasubrmanian S."/>
            <person name="Bauer D."/>
            <person name="Boehm C."/>
            <person name="Briginshaw L."/>
            <person name="Caballero-Perez J."/>
            <person name="Catarino B."/>
            <person name="Chen F."/>
            <person name="Chiyoda S."/>
            <person name="Chovatia M."/>
            <person name="Davies K."/>
            <person name="Delmans M."/>
            <person name="Demura T."/>
            <person name="Dierschke T."/>
            <person name="Dolan L."/>
            <person name="Dorantes-Acosta A."/>
            <person name="Eklund D."/>
            <person name="Florent S."/>
            <person name="Flores-Sandoval E."/>
            <person name="Fujiyama A."/>
            <person name="Fukuzawa H."/>
            <person name="Galik B."/>
            <person name="Grimanelli D."/>
            <person name="Grimwood J."/>
            <person name="Grossniklaus U."/>
            <person name="Hamada T."/>
            <person name="Haseloff J."/>
            <person name="Hetherington A."/>
            <person name="Higo A."/>
            <person name="Hirakawa Y."/>
            <person name="Hundley H."/>
            <person name="Ikeda Y."/>
            <person name="Inoue K."/>
            <person name="Inoue S."/>
            <person name="Ishida S."/>
            <person name="Jia Q."/>
            <person name="Kakita M."/>
            <person name="Kanazawa T."/>
            <person name="Kawai Y."/>
            <person name="Kawashima T."/>
            <person name="Kennedy M."/>
            <person name="Kinose K."/>
            <person name="Kinoshita T."/>
            <person name="Kohara Y."/>
            <person name="Koide E."/>
            <person name="Komatsu K."/>
            <person name="Kopischke S."/>
            <person name="Kubo M."/>
            <person name="Kyozuka J."/>
            <person name="Lagercrantz U."/>
            <person name="Lin S."/>
            <person name="Lindquist E."/>
            <person name="Lipzen A."/>
            <person name="Lu C."/>
            <person name="Luna E."/>
            <person name="Martienssen R."/>
            <person name="Minamino N."/>
            <person name="Mizutani M."/>
            <person name="Mizutani M."/>
            <person name="Mochizuki N."/>
            <person name="Monte I."/>
            <person name="Mosher R."/>
            <person name="Nagasaki H."/>
            <person name="Nakagami H."/>
            <person name="Naramoto S."/>
            <person name="Nishitani K."/>
            <person name="Ohtani M."/>
            <person name="Okamoto T."/>
            <person name="Okumura M."/>
            <person name="Phillips J."/>
            <person name="Pollak B."/>
            <person name="Reinders A."/>
            <person name="Roevekamp M."/>
            <person name="Sano R."/>
            <person name="Sawa S."/>
            <person name="Schmid M."/>
            <person name="Shirakawa M."/>
            <person name="Solano R."/>
            <person name="Spunde A."/>
            <person name="Suetsugu N."/>
            <person name="Sugano S."/>
            <person name="Sugiyama A."/>
            <person name="Sun R."/>
            <person name="Suzuki Y."/>
            <person name="Takenaka M."/>
            <person name="Takezawa D."/>
            <person name="Tomogane H."/>
            <person name="Tsuzuki M."/>
            <person name="Ueda T."/>
            <person name="Umeda M."/>
            <person name="Ward J."/>
            <person name="Watanabe Y."/>
            <person name="Yazaki K."/>
            <person name="Yokoyama R."/>
            <person name="Yoshitake Y."/>
            <person name="Yotsui I."/>
            <person name="Zachgo S."/>
            <person name="Schmutz J."/>
        </authorList>
    </citation>
    <scope>NUCLEOTIDE SEQUENCE [LARGE SCALE GENOMIC DNA]</scope>
    <source>
        <strain evidence="5">cv. B-3</strain>
    </source>
</reference>